<sequence>MNLDKPLGSVIQGSLSKGLEVRLHPDISVEEMRVGKFLVVRGARSQFFCLLTDVALGTTSDRILVNPPHPEDDFMQAVLAGSGTYGRIELAPMLMLTPETDDRGWSPDSLLNTQGNANQGNRKTPENSNNGQNSNNGALASYQAQTGAPMELLPVKTIPSHFSQVYDASEADFRAVFGWEDDPHRRNFAIGQPLDMEVPVCIDLDRFVERSNGVFGKSGTGKSFLTRLLLSGIIRKQAAVNLIFDMHSEYGWEAATEGKQFSTVKGLRQLFPGQVEIYTLDPESTRRRGVRDAQELYLGYDQIEVEDISLVARDLNLSEASIENAIILRNEFGKSWITQLLSMSNEDIQMFCDEKRGNKSSIMALQRKLIRLDELKYMRNSCPHNYVGRILDALNAGKHVVIEFGSQSNMLSYMLATNVISRRIHGSYVQKAEQFLQTKDPGDRPRQLVITIEEAHRFLDSATVRQTIFGTIAREMRKYFVTLLVVDQRPSGIDNEVMSQVGTRITALLNDDKDIEAIFTGVSGGQNLRSVLSKLDSKQQALILGHAVPMPVVVRTRPYDEAFYREIGDVAWDEMDDDTVLKAAESAKADLGF</sequence>
<dbReference type="InterPro" id="IPR027417">
    <property type="entry name" value="P-loop_NTPase"/>
</dbReference>
<dbReference type="GO" id="GO:0005524">
    <property type="term" value="F:ATP binding"/>
    <property type="evidence" value="ECO:0007669"/>
    <property type="project" value="UniProtKB-KW"/>
</dbReference>
<keyword evidence="4" id="KW-0067">ATP-binding</keyword>
<accession>A0A6H1TT61</accession>
<dbReference type="KEGG" id="oxy:HCG48_03335"/>
<dbReference type="InterPro" id="IPR002789">
    <property type="entry name" value="HerA_central"/>
</dbReference>
<dbReference type="Proteomes" id="UP000500857">
    <property type="component" value="Chromosome"/>
</dbReference>
<evidence type="ECO:0000313" key="4">
    <source>
        <dbReference type="EMBL" id="QIZ69731.1"/>
    </source>
</evidence>
<dbReference type="Pfam" id="PF01935">
    <property type="entry name" value="DUF87"/>
    <property type="match status" value="1"/>
</dbReference>
<feature type="region of interest" description="Disordered" evidence="1">
    <location>
        <begin position="99"/>
        <end position="138"/>
    </location>
</feature>
<dbReference type="SUPFAM" id="SSF52540">
    <property type="entry name" value="P-loop containing nucleoside triphosphate hydrolases"/>
    <property type="match status" value="1"/>
</dbReference>
<feature type="compositionally biased region" description="Low complexity" evidence="1">
    <location>
        <begin position="127"/>
        <end position="137"/>
    </location>
</feature>
<dbReference type="Gene3D" id="3.40.50.300">
    <property type="entry name" value="P-loop containing nucleotide triphosphate hydrolases"/>
    <property type="match status" value="2"/>
</dbReference>
<dbReference type="InterPro" id="IPR008571">
    <property type="entry name" value="HerA-like"/>
</dbReference>
<dbReference type="AlphaFoldDB" id="A0A6H1TT61"/>
<evidence type="ECO:0000259" key="2">
    <source>
        <dbReference type="Pfam" id="PF01935"/>
    </source>
</evidence>
<gene>
    <name evidence="4" type="ORF">HCG48_03335</name>
</gene>
<organism evidence="4 5">
    <name type="scientific">Oxynema aestuarii AP17</name>
    <dbReference type="NCBI Taxonomy" id="2064643"/>
    <lineage>
        <taxon>Bacteria</taxon>
        <taxon>Bacillati</taxon>
        <taxon>Cyanobacteriota</taxon>
        <taxon>Cyanophyceae</taxon>
        <taxon>Oscillatoriophycideae</taxon>
        <taxon>Oscillatoriales</taxon>
        <taxon>Oscillatoriaceae</taxon>
        <taxon>Oxynema</taxon>
        <taxon>Oxynema aestuarii</taxon>
    </lineage>
</organism>
<dbReference type="InterPro" id="IPR018538">
    <property type="entry name" value="HerA_barrel_dom"/>
</dbReference>
<proteinExistence type="predicted"/>
<evidence type="ECO:0000256" key="1">
    <source>
        <dbReference type="SAM" id="MobiDB-lite"/>
    </source>
</evidence>
<feature type="domain" description="Helicase HerA barrel" evidence="3">
    <location>
        <begin position="8"/>
        <end position="96"/>
    </location>
</feature>
<dbReference type="PANTHER" id="PTHR42957">
    <property type="entry name" value="HELICASE MJ1565-RELATED"/>
    <property type="match status" value="1"/>
</dbReference>
<evidence type="ECO:0000259" key="3">
    <source>
        <dbReference type="Pfam" id="PF09378"/>
    </source>
</evidence>
<name>A0A6H1TT61_9CYAN</name>
<keyword evidence="5" id="KW-1185">Reference proteome</keyword>
<reference evidence="4 5" key="1">
    <citation type="submission" date="2020-04" db="EMBL/GenBank/DDBJ databases">
        <authorList>
            <person name="Basu S."/>
            <person name="Maruthanayagam V."/>
            <person name="Chakraborty S."/>
            <person name="Pramanik A."/>
            <person name="Mukherjee J."/>
            <person name="Brink B."/>
        </authorList>
    </citation>
    <scope>NUCLEOTIDE SEQUENCE [LARGE SCALE GENOMIC DNA]</scope>
    <source>
        <strain evidence="4 5">AP17</strain>
    </source>
</reference>
<evidence type="ECO:0000313" key="5">
    <source>
        <dbReference type="Proteomes" id="UP000500857"/>
    </source>
</evidence>
<dbReference type="EMBL" id="CP051167">
    <property type="protein sequence ID" value="QIZ69731.1"/>
    <property type="molecule type" value="Genomic_DNA"/>
</dbReference>
<feature type="compositionally biased region" description="Polar residues" evidence="1">
    <location>
        <begin position="109"/>
        <end position="122"/>
    </location>
</feature>
<dbReference type="Pfam" id="PF09378">
    <property type="entry name" value="HAS-barrel"/>
    <property type="match status" value="1"/>
</dbReference>
<keyword evidence="4" id="KW-0547">Nucleotide-binding</keyword>
<dbReference type="RefSeq" id="WP_168567888.1">
    <property type="nucleotide sequence ID" value="NZ_CP051167.1"/>
</dbReference>
<feature type="domain" description="Helicase HerA central" evidence="2">
    <location>
        <begin position="189"/>
        <end position="424"/>
    </location>
</feature>
<dbReference type="PANTHER" id="PTHR42957:SF1">
    <property type="entry name" value="HELICASE MJ1565-RELATED"/>
    <property type="match status" value="1"/>
</dbReference>
<protein>
    <submittedName>
        <fullName evidence="4">ATP-binding protein</fullName>
    </submittedName>
</protein>